<evidence type="ECO:0000313" key="4">
    <source>
        <dbReference type="EMBL" id="KAF2261290.1"/>
    </source>
</evidence>
<reference evidence="5" key="1">
    <citation type="journal article" date="2020" name="Stud. Mycol.">
        <title>101 Dothideomycetes genomes: A test case for predicting lifestyles and emergence of pathogens.</title>
        <authorList>
            <person name="Haridas S."/>
            <person name="Albert R."/>
            <person name="Binder M."/>
            <person name="Bloem J."/>
            <person name="LaButti K."/>
            <person name="Salamov A."/>
            <person name="Andreopoulos B."/>
            <person name="Baker S."/>
            <person name="Barry K."/>
            <person name="Bills G."/>
            <person name="Bluhm B."/>
            <person name="Cannon C."/>
            <person name="Castanera R."/>
            <person name="Culley D."/>
            <person name="Daum C."/>
            <person name="Ezra D."/>
            <person name="Gonzalez J."/>
            <person name="Henrissat B."/>
            <person name="Kuo A."/>
            <person name="Liang C."/>
            <person name="Lipzen A."/>
            <person name="Lutzoni F."/>
            <person name="Magnuson J."/>
            <person name="Mondo S."/>
            <person name="Nolan M."/>
            <person name="Ohm R."/>
            <person name="Pangilinan J."/>
            <person name="Park H.-J."/>
            <person name="Ramirez L."/>
            <person name="Alfaro M."/>
            <person name="Sun H."/>
            <person name="Tritt A."/>
            <person name="Yoshinaga Y."/>
            <person name="Zwiers L.-H."/>
            <person name="Turgeon B."/>
            <person name="Goodwin S."/>
            <person name="Spatafora J."/>
            <person name="Crous P."/>
            <person name="Grigoriev I."/>
        </authorList>
    </citation>
    <scope>NUCLEOTIDE SEQUENCE [LARGE SCALE GENOMIC DNA]</scope>
    <source>
        <strain evidence="5">CBS 304.66</strain>
    </source>
</reference>
<dbReference type="InterPro" id="IPR029063">
    <property type="entry name" value="SAM-dependent_MTases_sf"/>
</dbReference>
<accession>A0A9P4K4D0</accession>
<evidence type="ECO:0008006" key="6">
    <source>
        <dbReference type="Google" id="ProtNLM"/>
    </source>
</evidence>
<dbReference type="PANTHER" id="PTHR13393">
    <property type="entry name" value="SAM-DEPENDENT METHYLTRANSFERASE"/>
    <property type="match status" value="1"/>
</dbReference>
<feature type="region of interest" description="Disordered" evidence="3">
    <location>
        <begin position="7"/>
        <end position="26"/>
    </location>
</feature>
<proteinExistence type="predicted"/>
<dbReference type="SUPFAM" id="SSF53335">
    <property type="entry name" value="S-adenosyl-L-methionine-dependent methyltransferases"/>
    <property type="match status" value="1"/>
</dbReference>
<dbReference type="Gene3D" id="3.40.50.150">
    <property type="entry name" value="Vaccinia Virus protein VP39"/>
    <property type="match status" value="1"/>
</dbReference>
<evidence type="ECO:0000256" key="2">
    <source>
        <dbReference type="ARBA" id="ARBA00022679"/>
    </source>
</evidence>
<keyword evidence="5" id="KW-1185">Reference proteome</keyword>
<evidence type="ECO:0000256" key="3">
    <source>
        <dbReference type="SAM" id="MobiDB-lite"/>
    </source>
</evidence>
<dbReference type="OrthoDB" id="514248at2759"/>
<gene>
    <name evidence="4" type="ORF">CC78DRAFT_535753</name>
</gene>
<organism evidence="4 5">
    <name type="scientific">Lojkania enalia</name>
    <dbReference type="NCBI Taxonomy" id="147567"/>
    <lineage>
        <taxon>Eukaryota</taxon>
        <taxon>Fungi</taxon>
        <taxon>Dikarya</taxon>
        <taxon>Ascomycota</taxon>
        <taxon>Pezizomycotina</taxon>
        <taxon>Dothideomycetes</taxon>
        <taxon>Pleosporomycetidae</taxon>
        <taxon>Pleosporales</taxon>
        <taxon>Pleosporales incertae sedis</taxon>
        <taxon>Lojkania</taxon>
    </lineage>
</organism>
<name>A0A9P4K4D0_9PLEO</name>
<dbReference type="Pfam" id="PF05971">
    <property type="entry name" value="Methyltransf_10"/>
    <property type="match status" value="1"/>
</dbReference>
<dbReference type="GO" id="GO:0070475">
    <property type="term" value="P:rRNA base methylation"/>
    <property type="evidence" value="ECO:0007669"/>
    <property type="project" value="TreeGrafter"/>
</dbReference>
<evidence type="ECO:0000313" key="5">
    <source>
        <dbReference type="Proteomes" id="UP000800093"/>
    </source>
</evidence>
<comment type="caution">
    <text evidence="4">The sequence shown here is derived from an EMBL/GenBank/DDBJ whole genome shotgun (WGS) entry which is preliminary data.</text>
</comment>
<dbReference type="EMBL" id="ML986660">
    <property type="protein sequence ID" value="KAF2261290.1"/>
    <property type="molecule type" value="Genomic_DNA"/>
</dbReference>
<dbReference type="AlphaFoldDB" id="A0A9P4K4D0"/>
<dbReference type="Proteomes" id="UP000800093">
    <property type="component" value="Unassembled WGS sequence"/>
</dbReference>
<dbReference type="InterPro" id="IPR010286">
    <property type="entry name" value="METTL16/RlmF"/>
</dbReference>
<sequence>MDLIVEEDAQANTIDEPPKDIPQESMPEENFAADGMAYQPDLAQLSPYDKINFKNLARKDLEFRKIWQNTSGHLDFQDSRTIKTITKAHLNADFGIEIDLPDDRLCPPVPNRFNYVAWIQGLIDSTNPDYTDGYDPNREVVGLDIGTGASAIYTLLLLRMRSNWTMCATDVDKKSFDSAAHNLALNNMLTRTKMLQTIDTNDLIPIKYLGVEKLDFTICNPPFFENEKDMHNSLKGEGKSSKPNAVCTGSEGEMICAGGDLGFVTRLVHESLALRDKVTWYSSMLGKMNSAKAIINLLKKHGVSNWAVGCLEPGGVTKRWIVAWSFGDLRPKNDIARIETIAHEFLPFPTQYKIQLNEQLVMANVFERINKQLSSLDLSWVWDPATSSGLGLAPQNVWNRKYRRQQKAKEAVAGKSSKNLAIHDEDDTKLVALAFRISVFEHPTKVLRIDWLRGSDNVLWESFCGFIHQGFKKNKDQEYQ</sequence>
<keyword evidence="2" id="KW-0808">Transferase</keyword>
<evidence type="ECO:0000256" key="1">
    <source>
        <dbReference type="ARBA" id="ARBA00022603"/>
    </source>
</evidence>
<dbReference type="GO" id="GO:0005634">
    <property type="term" value="C:nucleus"/>
    <property type="evidence" value="ECO:0007669"/>
    <property type="project" value="TreeGrafter"/>
</dbReference>
<keyword evidence="1" id="KW-0489">Methyltransferase</keyword>
<dbReference type="GO" id="GO:0008168">
    <property type="term" value="F:methyltransferase activity"/>
    <property type="evidence" value="ECO:0007669"/>
    <property type="project" value="UniProtKB-KW"/>
</dbReference>
<dbReference type="PANTHER" id="PTHR13393:SF0">
    <property type="entry name" value="RNA N6-ADENOSINE-METHYLTRANSFERASE METTL16"/>
    <property type="match status" value="1"/>
</dbReference>
<protein>
    <recommendedName>
        <fullName evidence="6">U6 small nuclear RNA (adenine-(43)-N(6))-methyltransferase</fullName>
    </recommendedName>
</protein>